<gene>
    <name evidence="2" type="ORF">Gogos_021378</name>
</gene>
<dbReference type="Proteomes" id="UP000593579">
    <property type="component" value="Unassembled WGS sequence"/>
</dbReference>
<evidence type="ECO:0000256" key="1">
    <source>
        <dbReference type="SAM" id="MobiDB-lite"/>
    </source>
</evidence>
<evidence type="ECO:0000313" key="2">
    <source>
        <dbReference type="EMBL" id="MBA0753858.1"/>
    </source>
</evidence>
<protein>
    <submittedName>
        <fullName evidence="2">Uncharacterized protein</fullName>
    </submittedName>
</protein>
<feature type="region of interest" description="Disordered" evidence="1">
    <location>
        <begin position="39"/>
        <end position="61"/>
    </location>
</feature>
<accession>A0A7J9CZS3</accession>
<evidence type="ECO:0000313" key="3">
    <source>
        <dbReference type="Proteomes" id="UP000593579"/>
    </source>
</evidence>
<dbReference type="OrthoDB" id="998442at2759"/>
<organism evidence="2 3">
    <name type="scientific">Gossypium gossypioides</name>
    <name type="common">Mexican cotton</name>
    <name type="synonym">Selera gossypioides</name>
    <dbReference type="NCBI Taxonomy" id="34282"/>
    <lineage>
        <taxon>Eukaryota</taxon>
        <taxon>Viridiplantae</taxon>
        <taxon>Streptophyta</taxon>
        <taxon>Embryophyta</taxon>
        <taxon>Tracheophyta</taxon>
        <taxon>Spermatophyta</taxon>
        <taxon>Magnoliopsida</taxon>
        <taxon>eudicotyledons</taxon>
        <taxon>Gunneridae</taxon>
        <taxon>Pentapetalae</taxon>
        <taxon>rosids</taxon>
        <taxon>malvids</taxon>
        <taxon>Malvales</taxon>
        <taxon>Malvaceae</taxon>
        <taxon>Malvoideae</taxon>
        <taxon>Gossypium</taxon>
    </lineage>
</organism>
<feature type="compositionally biased region" description="Basic and acidic residues" evidence="1">
    <location>
        <begin position="119"/>
        <end position="129"/>
    </location>
</feature>
<dbReference type="AlphaFoldDB" id="A0A7J9CZS3"/>
<proteinExistence type="predicted"/>
<comment type="caution">
    <text evidence="2">The sequence shown here is derived from an EMBL/GenBank/DDBJ whole genome shotgun (WGS) entry which is preliminary data.</text>
</comment>
<reference evidence="2 3" key="1">
    <citation type="journal article" date="2019" name="Genome Biol. Evol.">
        <title>Insights into the evolution of the New World diploid cottons (Gossypium, subgenus Houzingenia) based on genome sequencing.</title>
        <authorList>
            <person name="Grover C.E."/>
            <person name="Arick M.A. 2nd"/>
            <person name="Thrash A."/>
            <person name="Conover J.L."/>
            <person name="Sanders W.S."/>
            <person name="Peterson D.G."/>
            <person name="Frelichowski J.E."/>
            <person name="Scheffler J.A."/>
            <person name="Scheffler B.E."/>
            <person name="Wendel J.F."/>
        </authorList>
    </citation>
    <scope>NUCLEOTIDE SEQUENCE [LARGE SCALE GENOMIC DNA]</scope>
    <source>
        <strain evidence="2">5</strain>
        <tissue evidence="2">Leaf</tissue>
    </source>
</reference>
<feature type="region of interest" description="Disordered" evidence="1">
    <location>
        <begin position="98"/>
        <end position="143"/>
    </location>
</feature>
<dbReference type="EMBL" id="JABEZY010258400">
    <property type="protein sequence ID" value="MBA0753858.1"/>
    <property type="molecule type" value="Genomic_DNA"/>
</dbReference>
<name>A0A7J9CZS3_GOSGO</name>
<sequence>MLDFWVKFKEIKLYVEHKVDNPIIVDKIFLLTTREGDVEGVEVDGEGDDEGVESDGEGDLEKVDEDIVMESGGHISLGSIVGEDNDSEVTVDEYTDDFATSDGVDNVAVRSGGEEDENKTEVWDSDKHGSLVGSDEGEEHEDG</sequence>
<keyword evidence="3" id="KW-1185">Reference proteome</keyword>